<dbReference type="EMBL" id="KZ989376">
    <property type="protein sequence ID" value="RKP26617.1"/>
    <property type="molecule type" value="Genomic_DNA"/>
</dbReference>
<feature type="region of interest" description="Disordered" evidence="2">
    <location>
        <begin position="60"/>
        <end position="195"/>
    </location>
</feature>
<evidence type="ECO:0000256" key="1">
    <source>
        <dbReference type="SAM" id="Coils"/>
    </source>
</evidence>
<feature type="region of interest" description="Disordered" evidence="2">
    <location>
        <begin position="661"/>
        <end position="699"/>
    </location>
</feature>
<feature type="region of interest" description="Disordered" evidence="2">
    <location>
        <begin position="567"/>
        <end position="620"/>
    </location>
</feature>
<dbReference type="Proteomes" id="UP000278143">
    <property type="component" value="Unassembled WGS sequence"/>
</dbReference>
<evidence type="ECO:0000256" key="2">
    <source>
        <dbReference type="SAM" id="MobiDB-lite"/>
    </source>
</evidence>
<accession>A0A4P9Z268</accession>
<feature type="compositionally biased region" description="Low complexity" evidence="2">
    <location>
        <begin position="413"/>
        <end position="423"/>
    </location>
</feature>
<feature type="region of interest" description="Disordered" evidence="2">
    <location>
        <begin position="413"/>
        <end position="432"/>
    </location>
</feature>
<evidence type="ECO:0000313" key="4">
    <source>
        <dbReference type="Proteomes" id="UP000278143"/>
    </source>
</evidence>
<organism evidence="3 4">
    <name type="scientific">Syncephalis pseudoplumigaleata</name>
    <dbReference type="NCBI Taxonomy" id="1712513"/>
    <lineage>
        <taxon>Eukaryota</taxon>
        <taxon>Fungi</taxon>
        <taxon>Fungi incertae sedis</taxon>
        <taxon>Zoopagomycota</taxon>
        <taxon>Zoopagomycotina</taxon>
        <taxon>Zoopagomycetes</taxon>
        <taxon>Zoopagales</taxon>
        <taxon>Piptocephalidaceae</taxon>
        <taxon>Syncephalis</taxon>
    </lineage>
</organism>
<feature type="compositionally biased region" description="Low complexity" evidence="2">
    <location>
        <begin position="72"/>
        <end position="95"/>
    </location>
</feature>
<feature type="region of interest" description="Disordered" evidence="2">
    <location>
        <begin position="298"/>
        <end position="336"/>
    </location>
</feature>
<feature type="region of interest" description="Disordered" evidence="2">
    <location>
        <begin position="477"/>
        <end position="496"/>
    </location>
</feature>
<feature type="compositionally biased region" description="Polar residues" evidence="2">
    <location>
        <begin position="479"/>
        <end position="489"/>
    </location>
</feature>
<feature type="compositionally biased region" description="Acidic residues" evidence="2">
    <location>
        <begin position="145"/>
        <end position="154"/>
    </location>
</feature>
<keyword evidence="1" id="KW-0175">Coiled coil</keyword>
<dbReference type="OrthoDB" id="5595691at2759"/>
<feature type="compositionally biased region" description="Low complexity" evidence="2">
    <location>
        <begin position="583"/>
        <end position="596"/>
    </location>
</feature>
<sequence>MASSDLVLLPKFTKAVLGLRATSTPGVDGIIDWDARLSGETFIPDNMSCISAPRSVASADSQPLFNRKRRMSSPSVLTYPSSSASASNAPQPVSPTAATNKFSLRRNASHLRSLRGNRRCHSTHTTASSVLPPSPTRQLPTSYEVNEEDVDSDSSDVSVSDYASTRPASGTERTRASYDNDTSAQSDASSSVPARRWAASSRASTASATSLQSNLEAELSRQIAEQKKLREQLASLQNQLHAERAITRRKMYQDFQEAPAAPVVAAAPAAAEHPMPVPVRRVRKTSVASMGTTYSTDTLVNERMPPMPRTNITSRSAAARSASPPLSPNQHLAHGQSRAMTSSNMVMNGAVYTEVNLPAIPAQRILVRRASQAQLPANGPVQPSASPRPMYRRKMSLPLVIDTANCAPNMQQRVRVSPRQSVRMASPTSPSATGKAVYCVRARPAHPVAAPMPSLVPIKQAEHANPAFSAYRMRKVTRRSTVSNGQHSPRTSDDSDMDLRRIVCQPRSPVHVRREEHAQCMPAGFQHGRRRHSVATHHQPAMIAVRPAMARKMSAADLASQQCDLYMMRPSSPDTSYDESSDFDTSSPLTTPSLSQDSDDSFGYQMRPPQPSAQRKMTERTMGDVLASHHRRSSVAVASNIHHYHHHQEEPEVTSVPLLTSRGAPSRARSNAQAVKASSSAAASASVSRKGKERGVWSRPSVSATSALASSSSAAAASPSSSATPLPCANSLWQSAIGPVSERYTARSSASKILRKSVAFDALYAARAEAPWLFVPSAIDEVDDSVSEVSSISAADSPVYDSTVRMCFTAGMPNSR</sequence>
<evidence type="ECO:0000313" key="3">
    <source>
        <dbReference type="EMBL" id="RKP26617.1"/>
    </source>
</evidence>
<feature type="compositionally biased region" description="Basic residues" evidence="2">
    <location>
        <begin position="103"/>
        <end position="122"/>
    </location>
</feature>
<reference evidence="4" key="1">
    <citation type="journal article" date="2018" name="Nat. Microbiol.">
        <title>Leveraging single-cell genomics to expand the fungal tree of life.</title>
        <authorList>
            <person name="Ahrendt S.R."/>
            <person name="Quandt C.A."/>
            <person name="Ciobanu D."/>
            <person name="Clum A."/>
            <person name="Salamov A."/>
            <person name="Andreopoulos B."/>
            <person name="Cheng J.F."/>
            <person name="Woyke T."/>
            <person name="Pelin A."/>
            <person name="Henrissat B."/>
            <person name="Reynolds N.K."/>
            <person name="Benny G.L."/>
            <person name="Smith M.E."/>
            <person name="James T.Y."/>
            <person name="Grigoriev I.V."/>
        </authorList>
    </citation>
    <scope>NUCLEOTIDE SEQUENCE [LARGE SCALE GENOMIC DNA]</scope>
    <source>
        <strain evidence="4">Benny S71-1</strain>
    </source>
</reference>
<feature type="compositionally biased region" description="Low complexity" evidence="2">
    <location>
        <begin position="670"/>
        <end position="688"/>
    </location>
</feature>
<feature type="compositionally biased region" description="Low complexity" evidence="2">
    <location>
        <begin position="314"/>
        <end position="323"/>
    </location>
</feature>
<gene>
    <name evidence="3" type="ORF">SYNPS1DRAFT_27701</name>
</gene>
<keyword evidence="4" id="KW-1185">Reference proteome</keyword>
<proteinExistence type="predicted"/>
<protein>
    <submittedName>
        <fullName evidence="3">Uncharacterized protein</fullName>
    </submittedName>
</protein>
<dbReference type="AlphaFoldDB" id="A0A4P9Z268"/>
<feature type="compositionally biased region" description="Polar residues" evidence="2">
    <location>
        <begin position="123"/>
        <end position="144"/>
    </location>
</feature>
<feature type="coiled-coil region" evidence="1">
    <location>
        <begin position="212"/>
        <end position="246"/>
    </location>
</feature>
<name>A0A4P9Z268_9FUNG</name>